<dbReference type="InterPro" id="IPR002346">
    <property type="entry name" value="Mopterin_DH_FAD-bd"/>
</dbReference>
<dbReference type="RefSeq" id="WP_190259564.1">
    <property type="nucleotide sequence ID" value="NZ_QFGA01000004.1"/>
</dbReference>
<keyword evidence="2" id="KW-0274">FAD</keyword>
<feature type="domain" description="FAD-binding PCMH-type" evidence="4">
    <location>
        <begin position="1"/>
        <end position="176"/>
    </location>
</feature>
<evidence type="ECO:0000313" key="5">
    <source>
        <dbReference type="EMBL" id="TEB04454.1"/>
    </source>
</evidence>
<evidence type="ECO:0000256" key="3">
    <source>
        <dbReference type="ARBA" id="ARBA00023002"/>
    </source>
</evidence>
<dbReference type="AlphaFoldDB" id="A0A4Y7R665"/>
<reference evidence="5 6" key="1">
    <citation type="journal article" date="2018" name="Environ. Microbiol.">
        <title>Novel energy conservation strategies and behaviour of Pelotomaculum schinkii driving syntrophic propionate catabolism.</title>
        <authorList>
            <person name="Hidalgo-Ahumada C.A.P."/>
            <person name="Nobu M.K."/>
            <person name="Narihiro T."/>
            <person name="Tamaki H."/>
            <person name="Liu W.T."/>
            <person name="Kamagata Y."/>
            <person name="Stams A.J.M."/>
            <person name="Imachi H."/>
            <person name="Sousa D.Z."/>
        </authorList>
    </citation>
    <scope>NUCLEOTIDE SEQUENCE [LARGE SCALE GENOMIC DNA]</scope>
    <source>
        <strain evidence="5 6">HH</strain>
    </source>
</reference>
<dbReference type="GO" id="GO:0034909">
    <property type="term" value="F:6-hydroxypseudooxynicotine dehydrogenase activity"/>
    <property type="evidence" value="ECO:0007669"/>
    <property type="project" value="UniProtKB-EC"/>
</dbReference>
<protein>
    <submittedName>
        <fullName evidence="5">6-hydroxypseudooxynicotine dehydrogenase complex subunit alpha</fullName>
        <ecNumber evidence="5">1.5.99.14</ecNumber>
    </submittedName>
</protein>
<keyword evidence="6" id="KW-1185">Reference proteome</keyword>
<dbReference type="InterPro" id="IPR016167">
    <property type="entry name" value="FAD-bd_PCMH_sub1"/>
</dbReference>
<dbReference type="InterPro" id="IPR016166">
    <property type="entry name" value="FAD-bd_PCMH"/>
</dbReference>
<comment type="caution">
    <text evidence="5">The sequence shown here is derived from an EMBL/GenBank/DDBJ whole genome shotgun (WGS) entry which is preliminary data.</text>
</comment>
<dbReference type="Proteomes" id="UP000298324">
    <property type="component" value="Unassembled WGS sequence"/>
</dbReference>
<dbReference type="GO" id="GO:0071949">
    <property type="term" value="F:FAD binding"/>
    <property type="evidence" value="ECO:0007669"/>
    <property type="project" value="InterPro"/>
</dbReference>
<accession>A0A4Y7R665</accession>
<proteinExistence type="predicted"/>
<evidence type="ECO:0000259" key="4">
    <source>
        <dbReference type="PROSITE" id="PS51387"/>
    </source>
</evidence>
<name>A0A4Y7R665_9FIRM</name>
<organism evidence="5 6">
    <name type="scientific">Pelotomaculum schinkii</name>
    <dbReference type="NCBI Taxonomy" id="78350"/>
    <lineage>
        <taxon>Bacteria</taxon>
        <taxon>Bacillati</taxon>
        <taxon>Bacillota</taxon>
        <taxon>Clostridia</taxon>
        <taxon>Eubacteriales</taxon>
        <taxon>Desulfotomaculaceae</taxon>
        <taxon>Pelotomaculum</taxon>
    </lineage>
</organism>
<dbReference type="InterPro" id="IPR036318">
    <property type="entry name" value="FAD-bd_PCMH-like_sf"/>
</dbReference>
<dbReference type="EC" id="1.5.99.14" evidence="5"/>
<dbReference type="PROSITE" id="PS51387">
    <property type="entry name" value="FAD_PCMH"/>
    <property type="match status" value="1"/>
</dbReference>
<dbReference type="SUPFAM" id="SSF56176">
    <property type="entry name" value="FAD-binding/transporter-associated domain-like"/>
    <property type="match status" value="1"/>
</dbReference>
<dbReference type="Gene3D" id="3.30.465.10">
    <property type="match status" value="1"/>
</dbReference>
<dbReference type="InterPro" id="IPR016169">
    <property type="entry name" value="FAD-bd_PCMH_sub2"/>
</dbReference>
<keyword evidence="1" id="KW-0285">Flavoprotein</keyword>
<sequence length="284" mass="31393">MISDYIRTSSVSEVVDALVEYQPWGRILAGGTDILPKTRGVRQKKSIPLVFIDVNRISDFRTIKMENGWLVIGPAVTIRDLIYSNLIKEEAPVLAQAAALIGSTEIRNRGTVGGNIGSKNASADLLIPLIGLKAIVEICDTAGRREMNLEEILRKSVKDLGRRLVITAIKIPTGQAAYFGYKRWSRESMGRSYLSVMVIISPEIKAGSYRLKAIVGGGGLWPRSVEAVMPVQQLSATKSLTLLVKLLVEKGEKTNRRNMGDYRRQIMEVLLREALYTACEGGRF</sequence>
<dbReference type="PANTHER" id="PTHR42659">
    <property type="entry name" value="XANTHINE DEHYDROGENASE SUBUNIT C-RELATED"/>
    <property type="match status" value="1"/>
</dbReference>
<evidence type="ECO:0000256" key="2">
    <source>
        <dbReference type="ARBA" id="ARBA00022827"/>
    </source>
</evidence>
<dbReference type="Gene3D" id="3.30.43.10">
    <property type="entry name" value="Uridine Diphospho-n-acetylenolpyruvylglucosamine Reductase, domain 2"/>
    <property type="match status" value="1"/>
</dbReference>
<dbReference type="PANTHER" id="PTHR42659:SF2">
    <property type="entry name" value="XANTHINE DEHYDROGENASE SUBUNIT C-RELATED"/>
    <property type="match status" value="1"/>
</dbReference>
<evidence type="ECO:0000313" key="6">
    <source>
        <dbReference type="Proteomes" id="UP000298324"/>
    </source>
</evidence>
<gene>
    <name evidence="5" type="primary">kdhA</name>
    <name evidence="5" type="ORF">Psch_04181</name>
</gene>
<evidence type="ECO:0000256" key="1">
    <source>
        <dbReference type="ARBA" id="ARBA00022630"/>
    </source>
</evidence>
<dbReference type="InterPro" id="IPR051312">
    <property type="entry name" value="Diverse_Substr_Oxidored"/>
</dbReference>
<dbReference type="EMBL" id="QFGA01000004">
    <property type="protein sequence ID" value="TEB04454.1"/>
    <property type="molecule type" value="Genomic_DNA"/>
</dbReference>
<dbReference type="Pfam" id="PF00941">
    <property type="entry name" value="FAD_binding_5"/>
    <property type="match status" value="1"/>
</dbReference>
<keyword evidence="3 5" id="KW-0560">Oxidoreductase</keyword>